<accession>A0A183M6X9</accession>
<protein>
    <submittedName>
        <fullName evidence="2">Uncharacterized protein</fullName>
    </submittedName>
</protein>
<gene>
    <name evidence="2" type="ORF">SMRZ_LOCUS11804</name>
</gene>
<evidence type="ECO:0000256" key="1">
    <source>
        <dbReference type="SAM" id="MobiDB-lite"/>
    </source>
</evidence>
<name>A0A183M6X9_9TREM</name>
<dbReference type="EMBL" id="UZAI01006889">
    <property type="protein sequence ID" value="VDO97174.1"/>
    <property type="molecule type" value="Genomic_DNA"/>
</dbReference>
<feature type="region of interest" description="Disordered" evidence="1">
    <location>
        <begin position="1"/>
        <end position="51"/>
    </location>
</feature>
<sequence length="51" mass="5975">MSAHQQLKRSAWPSDKEWQSSWTRQHSSRGTKSRCRSNCEDTPHSLQQDFG</sequence>
<organism evidence="2 3">
    <name type="scientific">Schistosoma margrebowiei</name>
    <dbReference type="NCBI Taxonomy" id="48269"/>
    <lineage>
        <taxon>Eukaryota</taxon>
        <taxon>Metazoa</taxon>
        <taxon>Spiralia</taxon>
        <taxon>Lophotrochozoa</taxon>
        <taxon>Platyhelminthes</taxon>
        <taxon>Trematoda</taxon>
        <taxon>Digenea</taxon>
        <taxon>Strigeidida</taxon>
        <taxon>Schistosomatoidea</taxon>
        <taxon>Schistosomatidae</taxon>
        <taxon>Schistosoma</taxon>
    </lineage>
</organism>
<keyword evidence="3" id="KW-1185">Reference proteome</keyword>
<dbReference type="Proteomes" id="UP000277204">
    <property type="component" value="Unassembled WGS sequence"/>
</dbReference>
<feature type="compositionally biased region" description="Basic residues" evidence="1">
    <location>
        <begin position="26"/>
        <end position="35"/>
    </location>
</feature>
<evidence type="ECO:0000313" key="3">
    <source>
        <dbReference type="Proteomes" id="UP000277204"/>
    </source>
</evidence>
<evidence type="ECO:0000313" key="2">
    <source>
        <dbReference type="EMBL" id="VDO97174.1"/>
    </source>
</evidence>
<dbReference type="AlphaFoldDB" id="A0A183M6X9"/>
<proteinExistence type="predicted"/>
<reference evidence="2 3" key="1">
    <citation type="submission" date="2018-11" db="EMBL/GenBank/DDBJ databases">
        <authorList>
            <consortium name="Pathogen Informatics"/>
        </authorList>
    </citation>
    <scope>NUCLEOTIDE SEQUENCE [LARGE SCALE GENOMIC DNA]</scope>
    <source>
        <strain evidence="2 3">Zambia</strain>
    </source>
</reference>